<evidence type="ECO:0000256" key="9">
    <source>
        <dbReference type="SAM" id="SignalP"/>
    </source>
</evidence>
<dbReference type="EMBL" id="JANQDX010000014">
    <property type="protein sequence ID" value="KAL0911875.1"/>
    <property type="molecule type" value="Genomic_DNA"/>
</dbReference>
<dbReference type="GO" id="GO:0005886">
    <property type="term" value="C:plasma membrane"/>
    <property type="evidence" value="ECO:0007669"/>
    <property type="project" value="UniProtKB-SubCell"/>
</dbReference>
<proteinExistence type="inferred from homology"/>
<dbReference type="InterPro" id="IPR016140">
    <property type="entry name" value="Bifunc_inhib/LTP/seed_store"/>
</dbReference>
<evidence type="ECO:0000256" key="6">
    <source>
        <dbReference type="ARBA" id="ARBA00023180"/>
    </source>
</evidence>
<feature type="chain" id="PRO_5044891118" description="Bifunctional inhibitor/plant lipid transfer protein/seed storage helical domain-containing protein" evidence="9">
    <location>
        <begin position="18"/>
        <end position="191"/>
    </location>
</feature>
<evidence type="ECO:0000256" key="2">
    <source>
        <dbReference type="ARBA" id="ARBA00009748"/>
    </source>
</evidence>
<evidence type="ECO:0000313" key="12">
    <source>
        <dbReference type="Proteomes" id="UP001552299"/>
    </source>
</evidence>
<comment type="caution">
    <text evidence="11">The sequence shown here is derived from an EMBL/GenBank/DDBJ whole genome shotgun (WGS) entry which is preliminary data.</text>
</comment>
<dbReference type="InterPro" id="IPR000528">
    <property type="entry name" value="Plant_nsLTP"/>
</dbReference>
<evidence type="ECO:0000313" key="11">
    <source>
        <dbReference type="EMBL" id="KAL0911875.1"/>
    </source>
</evidence>
<feature type="domain" description="Bifunctional inhibitor/plant lipid transfer protein/seed storage helical" evidence="10">
    <location>
        <begin position="29"/>
        <end position="106"/>
    </location>
</feature>
<dbReference type="SMART" id="SM00499">
    <property type="entry name" value="AAI"/>
    <property type="match status" value="1"/>
</dbReference>
<evidence type="ECO:0000256" key="3">
    <source>
        <dbReference type="ARBA" id="ARBA00022622"/>
    </source>
</evidence>
<comment type="subcellular location">
    <subcellularLocation>
        <location evidence="1">Cell membrane</location>
        <topology evidence="1">Lipid-anchor</topology>
        <topology evidence="1">GPI-anchor</topology>
    </subcellularLocation>
</comment>
<keyword evidence="12" id="KW-1185">Reference proteome</keyword>
<gene>
    <name evidence="11" type="ORF">M5K25_017806</name>
</gene>
<dbReference type="PRINTS" id="PR00382">
    <property type="entry name" value="LIPIDTRNSFER"/>
</dbReference>
<dbReference type="Pfam" id="PF14368">
    <property type="entry name" value="LTP_2"/>
    <property type="match status" value="1"/>
</dbReference>
<evidence type="ECO:0000259" key="10">
    <source>
        <dbReference type="SMART" id="SM00499"/>
    </source>
</evidence>
<evidence type="ECO:0000256" key="4">
    <source>
        <dbReference type="ARBA" id="ARBA00022729"/>
    </source>
</evidence>
<sequence>MARRAMMILAATAMAMAYRSIPVTAQTSCTTAIISLAPCLSYISGNSTAAPSSSCCSQLSNVVKSQPQCLCTVLNGGFSIGVSLNKTRALALPGACKVQTPPVSECNASSGGPKTSPAKSPAAAPSSPVSPSSNPAPSTSPSNTPSTGIAPTGTAPSGNGSKSKNGESSKGSSDKSVVLFMFSAVFFASCF</sequence>
<dbReference type="Gene3D" id="1.10.110.10">
    <property type="entry name" value="Plant lipid-transfer and hydrophobic proteins"/>
    <property type="match status" value="1"/>
</dbReference>
<feature type="region of interest" description="Disordered" evidence="8">
    <location>
        <begin position="100"/>
        <end position="173"/>
    </location>
</feature>
<dbReference type="GO" id="GO:0098552">
    <property type="term" value="C:side of membrane"/>
    <property type="evidence" value="ECO:0007669"/>
    <property type="project" value="UniProtKB-KW"/>
</dbReference>
<reference evidence="11 12" key="1">
    <citation type="journal article" date="2024" name="Plant Biotechnol. J.">
        <title>Dendrobium thyrsiflorum genome and its molecular insights into genes involved in important horticultural traits.</title>
        <authorList>
            <person name="Chen B."/>
            <person name="Wang J.Y."/>
            <person name="Zheng P.J."/>
            <person name="Li K.L."/>
            <person name="Liang Y.M."/>
            <person name="Chen X.F."/>
            <person name="Zhang C."/>
            <person name="Zhao X."/>
            <person name="He X."/>
            <person name="Zhang G.Q."/>
            <person name="Liu Z.J."/>
            <person name="Xu Q."/>
        </authorList>
    </citation>
    <scope>NUCLEOTIDE SEQUENCE [LARGE SCALE GENOMIC DNA]</scope>
    <source>
        <strain evidence="11">GZMU011</strain>
    </source>
</reference>
<evidence type="ECO:0000256" key="5">
    <source>
        <dbReference type="ARBA" id="ARBA00023157"/>
    </source>
</evidence>
<feature type="signal peptide" evidence="9">
    <location>
        <begin position="1"/>
        <end position="17"/>
    </location>
</feature>
<feature type="compositionally biased region" description="Low complexity" evidence="8">
    <location>
        <begin position="113"/>
        <end position="147"/>
    </location>
</feature>
<keyword evidence="3" id="KW-0336">GPI-anchor</keyword>
<keyword evidence="4 9" id="KW-0732">Signal</keyword>
<dbReference type="InterPro" id="IPR036312">
    <property type="entry name" value="Bifun_inhib/LTP/seed_sf"/>
</dbReference>
<dbReference type="Proteomes" id="UP001552299">
    <property type="component" value="Unassembled WGS sequence"/>
</dbReference>
<dbReference type="CDD" id="cd00010">
    <property type="entry name" value="AAI_LTSS"/>
    <property type="match status" value="1"/>
</dbReference>
<organism evidence="11 12">
    <name type="scientific">Dendrobium thyrsiflorum</name>
    <name type="common">Pinecone-like raceme dendrobium</name>
    <name type="synonym">Orchid</name>
    <dbReference type="NCBI Taxonomy" id="117978"/>
    <lineage>
        <taxon>Eukaryota</taxon>
        <taxon>Viridiplantae</taxon>
        <taxon>Streptophyta</taxon>
        <taxon>Embryophyta</taxon>
        <taxon>Tracheophyta</taxon>
        <taxon>Spermatophyta</taxon>
        <taxon>Magnoliopsida</taxon>
        <taxon>Liliopsida</taxon>
        <taxon>Asparagales</taxon>
        <taxon>Orchidaceae</taxon>
        <taxon>Epidendroideae</taxon>
        <taxon>Malaxideae</taxon>
        <taxon>Dendrobiinae</taxon>
        <taxon>Dendrobium</taxon>
    </lineage>
</organism>
<comment type="similarity">
    <text evidence="2">Belongs to the plant LTP family.</text>
</comment>
<keyword evidence="3" id="KW-0472">Membrane</keyword>
<protein>
    <recommendedName>
        <fullName evidence="10">Bifunctional inhibitor/plant lipid transfer protein/seed storage helical domain-containing protein</fullName>
    </recommendedName>
</protein>
<dbReference type="FunFam" id="1.10.110.10:FF:000001">
    <property type="entry name" value="Bifunctional inhibitor/lipid-transfer protein/seed storage 2S albumin superfamily protein"/>
    <property type="match status" value="1"/>
</dbReference>
<keyword evidence="5" id="KW-1015">Disulfide bond</keyword>
<dbReference type="PANTHER" id="PTHR33044">
    <property type="entry name" value="BIFUNCTIONAL INHIBITOR/LIPID-TRANSFER PROTEIN/SEED STORAGE 2S ALBUMIN SUPERFAMILY PROTEIN-RELATED"/>
    <property type="match status" value="1"/>
</dbReference>
<evidence type="ECO:0000256" key="8">
    <source>
        <dbReference type="SAM" id="MobiDB-lite"/>
    </source>
</evidence>
<keyword evidence="6" id="KW-0325">Glycoprotein</keyword>
<evidence type="ECO:0000256" key="7">
    <source>
        <dbReference type="ARBA" id="ARBA00023288"/>
    </source>
</evidence>
<dbReference type="InterPro" id="IPR043325">
    <property type="entry name" value="LTSS"/>
</dbReference>
<dbReference type="AlphaFoldDB" id="A0ABD0UGD4"/>
<dbReference type="SUPFAM" id="SSF47699">
    <property type="entry name" value="Bifunctional inhibitor/lipid-transfer protein/seed storage 2S albumin"/>
    <property type="match status" value="1"/>
</dbReference>
<keyword evidence="7" id="KW-0449">Lipoprotein</keyword>
<evidence type="ECO:0000256" key="1">
    <source>
        <dbReference type="ARBA" id="ARBA00004609"/>
    </source>
</evidence>
<accession>A0ABD0UGD4</accession>
<feature type="compositionally biased region" description="Low complexity" evidence="8">
    <location>
        <begin position="157"/>
        <end position="173"/>
    </location>
</feature>
<name>A0ABD0UGD4_DENTH</name>